<organism evidence="1 2">
    <name type="scientific">Octopus vulgaris</name>
    <name type="common">Common octopus</name>
    <dbReference type="NCBI Taxonomy" id="6645"/>
    <lineage>
        <taxon>Eukaryota</taxon>
        <taxon>Metazoa</taxon>
        <taxon>Spiralia</taxon>
        <taxon>Lophotrochozoa</taxon>
        <taxon>Mollusca</taxon>
        <taxon>Cephalopoda</taxon>
        <taxon>Coleoidea</taxon>
        <taxon>Octopodiformes</taxon>
        <taxon>Octopoda</taxon>
        <taxon>Incirrata</taxon>
        <taxon>Octopodidae</taxon>
        <taxon>Octopus</taxon>
    </lineage>
</organism>
<dbReference type="AlphaFoldDB" id="A0AA36BMR5"/>
<keyword evidence="2" id="KW-1185">Reference proteome</keyword>
<gene>
    <name evidence="1" type="ORF">OCTVUL_1B025453</name>
</gene>
<evidence type="ECO:0000313" key="2">
    <source>
        <dbReference type="Proteomes" id="UP001162480"/>
    </source>
</evidence>
<name>A0AA36BMR5_OCTVU</name>
<proteinExistence type="predicted"/>
<reference evidence="1" key="1">
    <citation type="submission" date="2023-08" db="EMBL/GenBank/DDBJ databases">
        <authorList>
            <person name="Alioto T."/>
            <person name="Alioto T."/>
            <person name="Gomez Garrido J."/>
        </authorList>
    </citation>
    <scope>NUCLEOTIDE SEQUENCE</scope>
</reference>
<dbReference type="EMBL" id="OX597832">
    <property type="protein sequence ID" value="CAI9736799.1"/>
    <property type="molecule type" value="Genomic_DNA"/>
</dbReference>
<accession>A0AA36BMR5</accession>
<dbReference type="Proteomes" id="UP001162480">
    <property type="component" value="Chromosome 19"/>
</dbReference>
<sequence>MRHSCKRVTKKKSTMGKSCGENVIMLQAVCPTRWCIRATTLNRAENNYKNIQNFLLDLLNDSSLRATTKATVKSLLKQSGKASTLFGIKIAGDIFGVCEPVARSLQRPGTTAGDCLKLIEKLKNSLSKMRREKVFEKYFDEVSSSDLVKMPNISRSKNTPLRFRQTTTTEEVALSVTDV</sequence>
<evidence type="ECO:0000313" key="1">
    <source>
        <dbReference type="EMBL" id="CAI9736799.1"/>
    </source>
</evidence>
<protein>
    <submittedName>
        <fullName evidence="1">Uncharacterized protein</fullName>
    </submittedName>
</protein>